<evidence type="ECO:0000313" key="1">
    <source>
        <dbReference type="EMBL" id="CRL00318.1"/>
    </source>
</evidence>
<dbReference type="Proteomes" id="UP000183832">
    <property type="component" value="Unassembled WGS sequence"/>
</dbReference>
<proteinExistence type="predicted"/>
<sequence>MNDRQLIAEAECINYFHFLLAFMDKQIKLWKAEYVERYARTIYDFKLREQSNGRTIHELESFIKLNRSKNSVAFVDSLNRLENCQTFLHCLISPISRQLGENQSWDLTD</sequence>
<gene>
    <name evidence="1" type="ORF">CLUMA_CG013591</name>
</gene>
<accession>A0A1J1IMK5</accession>
<name>A0A1J1IMK5_9DIPT</name>
<organism evidence="1 2">
    <name type="scientific">Clunio marinus</name>
    <dbReference type="NCBI Taxonomy" id="568069"/>
    <lineage>
        <taxon>Eukaryota</taxon>
        <taxon>Metazoa</taxon>
        <taxon>Ecdysozoa</taxon>
        <taxon>Arthropoda</taxon>
        <taxon>Hexapoda</taxon>
        <taxon>Insecta</taxon>
        <taxon>Pterygota</taxon>
        <taxon>Neoptera</taxon>
        <taxon>Endopterygota</taxon>
        <taxon>Diptera</taxon>
        <taxon>Nematocera</taxon>
        <taxon>Chironomoidea</taxon>
        <taxon>Chironomidae</taxon>
        <taxon>Clunio</taxon>
    </lineage>
</organism>
<keyword evidence="2" id="KW-1185">Reference proteome</keyword>
<dbReference type="AlphaFoldDB" id="A0A1J1IMK5"/>
<reference evidence="1 2" key="1">
    <citation type="submission" date="2015-04" db="EMBL/GenBank/DDBJ databases">
        <authorList>
            <person name="Syromyatnikov M.Y."/>
            <person name="Popov V.N."/>
        </authorList>
    </citation>
    <scope>NUCLEOTIDE SEQUENCE [LARGE SCALE GENOMIC DNA]</scope>
</reference>
<evidence type="ECO:0000313" key="2">
    <source>
        <dbReference type="Proteomes" id="UP000183832"/>
    </source>
</evidence>
<dbReference type="EMBL" id="CVRI01000054">
    <property type="protein sequence ID" value="CRL00318.1"/>
    <property type="molecule type" value="Genomic_DNA"/>
</dbReference>
<protein>
    <submittedName>
        <fullName evidence="1">CLUMA_CG013591, isoform A</fullName>
    </submittedName>
</protein>